<dbReference type="Proteomes" id="UP000604046">
    <property type="component" value="Unassembled WGS sequence"/>
</dbReference>
<feature type="compositionally biased region" description="Polar residues" evidence="1">
    <location>
        <begin position="132"/>
        <end position="145"/>
    </location>
</feature>
<accession>A0A812V4F2</accession>
<dbReference type="PROSITE" id="PS50918">
    <property type="entry name" value="WWE"/>
    <property type="match status" value="1"/>
</dbReference>
<evidence type="ECO:0000259" key="2">
    <source>
        <dbReference type="PROSITE" id="PS50918"/>
    </source>
</evidence>
<sequence length="477" mass="53019">MERWKRKNPARGVSFDIFMALCSPWWTWEGGGKLNAYDEPVSSYIEEAYQQFLVGGASGVQIDLRQGSYFISFENMRQMRLAGRLRVRRVHRENGEDNHCSEKSAEVALQPAVSPRKDVEGPGRTGEDTDQEVSSPLASPSPQCQNPCATFSPDQEVDQVSCPKVVWLGDLYSYHMTCKQAAASILRSQTFLPSRRGLLGPFIYFAASCEDCQGKARQATLEGVILRSLVSCGRCLLVDAPSSKHTQRILSIKSWSDITKEKLKQLGCTSIYATSPLVRRDEWAVPSMGQVSEVRIVQYRRLTADGMTTWPFWKWPAWAHSVAVAVGTDDVAIDQASAVKEVISRYGVRVDASGRPVDHDGNALSYAEARRCGWGRRRGQKTPRQSERSEIRRASSWTSREEGHARTSSSGNRSSFGNRSSSGNRSVGRLGHQASTAWDVLMKLQAFMSDVRQSREGRAKHRASGLCGRTAPCILKS</sequence>
<proteinExistence type="predicted"/>
<keyword evidence="4" id="KW-1185">Reference proteome</keyword>
<dbReference type="Pfam" id="PF02825">
    <property type="entry name" value="WWE"/>
    <property type="match status" value="1"/>
</dbReference>
<reference evidence="3" key="1">
    <citation type="submission" date="2021-02" db="EMBL/GenBank/DDBJ databases">
        <authorList>
            <person name="Dougan E. K."/>
            <person name="Rhodes N."/>
            <person name="Thang M."/>
            <person name="Chan C."/>
        </authorList>
    </citation>
    <scope>NUCLEOTIDE SEQUENCE</scope>
</reference>
<protein>
    <recommendedName>
        <fullName evidence="2">WWE domain-containing protein</fullName>
    </recommendedName>
</protein>
<dbReference type="InterPro" id="IPR037197">
    <property type="entry name" value="WWE_dom_sf"/>
</dbReference>
<feature type="region of interest" description="Disordered" evidence="1">
    <location>
        <begin position="93"/>
        <end position="145"/>
    </location>
</feature>
<evidence type="ECO:0000256" key="1">
    <source>
        <dbReference type="SAM" id="MobiDB-lite"/>
    </source>
</evidence>
<feature type="compositionally biased region" description="Basic and acidic residues" evidence="1">
    <location>
        <begin position="93"/>
        <end position="105"/>
    </location>
</feature>
<feature type="domain" description="WWE" evidence="2">
    <location>
        <begin position="12"/>
        <end position="92"/>
    </location>
</feature>
<feature type="region of interest" description="Disordered" evidence="1">
    <location>
        <begin position="374"/>
        <end position="429"/>
    </location>
</feature>
<evidence type="ECO:0000313" key="4">
    <source>
        <dbReference type="Proteomes" id="UP000604046"/>
    </source>
</evidence>
<organism evidence="3 4">
    <name type="scientific">Symbiodinium natans</name>
    <dbReference type="NCBI Taxonomy" id="878477"/>
    <lineage>
        <taxon>Eukaryota</taxon>
        <taxon>Sar</taxon>
        <taxon>Alveolata</taxon>
        <taxon>Dinophyceae</taxon>
        <taxon>Suessiales</taxon>
        <taxon>Symbiodiniaceae</taxon>
        <taxon>Symbiodinium</taxon>
    </lineage>
</organism>
<dbReference type="SUPFAM" id="SSF117839">
    <property type="entry name" value="WWE domain"/>
    <property type="match status" value="1"/>
</dbReference>
<feature type="compositionally biased region" description="Basic and acidic residues" evidence="1">
    <location>
        <begin position="384"/>
        <end position="405"/>
    </location>
</feature>
<dbReference type="InterPro" id="IPR004170">
    <property type="entry name" value="WWE_dom"/>
</dbReference>
<feature type="compositionally biased region" description="Basic and acidic residues" evidence="1">
    <location>
        <begin position="115"/>
        <end position="127"/>
    </location>
</feature>
<comment type="caution">
    <text evidence="3">The sequence shown here is derived from an EMBL/GenBank/DDBJ whole genome shotgun (WGS) entry which is preliminary data.</text>
</comment>
<evidence type="ECO:0000313" key="3">
    <source>
        <dbReference type="EMBL" id="CAE7617263.1"/>
    </source>
</evidence>
<dbReference type="Gene3D" id="3.30.720.50">
    <property type="match status" value="1"/>
</dbReference>
<dbReference type="EMBL" id="CAJNDS010002845">
    <property type="protein sequence ID" value="CAE7617263.1"/>
    <property type="molecule type" value="Genomic_DNA"/>
</dbReference>
<dbReference type="AlphaFoldDB" id="A0A812V4F2"/>
<feature type="compositionally biased region" description="Low complexity" evidence="1">
    <location>
        <begin position="408"/>
        <end position="426"/>
    </location>
</feature>
<name>A0A812V4F2_9DINO</name>
<gene>
    <name evidence="3" type="ORF">SNAT2548_LOCUS35093</name>
</gene>